<gene>
    <name evidence="1" type="ORF">B1A_07038</name>
</gene>
<reference evidence="1" key="2">
    <citation type="journal article" date="2014" name="ISME J.">
        <title>Microbial stratification in low pH oxic and suboxic macroscopic growths along an acid mine drainage.</title>
        <authorList>
            <person name="Mendez-Garcia C."/>
            <person name="Mesa V."/>
            <person name="Sprenger R.R."/>
            <person name="Richter M."/>
            <person name="Diez M.S."/>
            <person name="Solano J."/>
            <person name="Bargiela R."/>
            <person name="Golyshina O.V."/>
            <person name="Manteca A."/>
            <person name="Ramos J.L."/>
            <person name="Gallego J.R."/>
            <person name="Llorente I."/>
            <person name="Martins Dos Santos V.A."/>
            <person name="Jensen O.N."/>
            <person name="Pelaez A.I."/>
            <person name="Sanchez J."/>
            <person name="Ferrer M."/>
        </authorList>
    </citation>
    <scope>NUCLEOTIDE SEQUENCE</scope>
</reference>
<organism evidence="1">
    <name type="scientific">mine drainage metagenome</name>
    <dbReference type="NCBI Taxonomy" id="410659"/>
    <lineage>
        <taxon>unclassified sequences</taxon>
        <taxon>metagenomes</taxon>
        <taxon>ecological metagenomes</taxon>
    </lineage>
</organism>
<proteinExistence type="predicted"/>
<reference evidence="1" key="1">
    <citation type="submission" date="2013-08" db="EMBL/GenBank/DDBJ databases">
        <authorList>
            <person name="Mendez C."/>
            <person name="Richter M."/>
            <person name="Ferrer M."/>
            <person name="Sanchez J."/>
        </authorList>
    </citation>
    <scope>NUCLEOTIDE SEQUENCE</scope>
</reference>
<evidence type="ECO:0000313" key="1">
    <source>
        <dbReference type="EMBL" id="EQD69086.1"/>
    </source>
</evidence>
<comment type="caution">
    <text evidence="1">The sequence shown here is derived from an EMBL/GenBank/DDBJ whole genome shotgun (WGS) entry which is preliminary data.</text>
</comment>
<dbReference type="AlphaFoldDB" id="T1B853"/>
<accession>T1B853</accession>
<protein>
    <submittedName>
        <fullName evidence="1">Type I site-specific deoxyribonuclease, HsdR family</fullName>
    </submittedName>
</protein>
<name>T1B853_9ZZZZ</name>
<dbReference type="EMBL" id="AUZX01005090">
    <property type="protein sequence ID" value="EQD69086.1"/>
    <property type="molecule type" value="Genomic_DNA"/>
</dbReference>
<sequence length="70" mass="8074">MNAVGQPERLTQHRVLALFCDTLGYRYLGNWIDRAGNNNVEDSLLTAWLQRRRHSAAQIWNARAPQRVAL</sequence>
<feature type="non-terminal residue" evidence="1">
    <location>
        <position position="70"/>
    </location>
</feature>